<dbReference type="Pfam" id="PF03602">
    <property type="entry name" value="Cons_hypoth95"/>
    <property type="match status" value="1"/>
</dbReference>
<feature type="compositionally biased region" description="Basic and acidic residues" evidence="5">
    <location>
        <begin position="238"/>
        <end position="247"/>
    </location>
</feature>
<evidence type="ECO:0000259" key="6">
    <source>
        <dbReference type="Pfam" id="PF07109"/>
    </source>
</evidence>
<dbReference type="NCBIfam" id="TIGR02021">
    <property type="entry name" value="BchM-ChlM"/>
    <property type="match status" value="1"/>
</dbReference>
<dbReference type="Gene3D" id="3.40.50.150">
    <property type="entry name" value="Vaccinia Virus protein VP39"/>
    <property type="match status" value="1"/>
</dbReference>
<dbReference type="EMBL" id="BPRE01000015">
    <property type="protein sequence ID" value="GJE77524.1"/>
    <property type="molecule type" value="Genomic_DNA"/>
</dbReference>
<evidence type="ECO:0000313" key="8">
    <source>
        <dbReference type="Proteomes" id="UP001055093"/>
    </source>
</evidence>
<keyword evidence="1" id="KW-0489">Methyltransferase</keyword>
<protein>
    <recommendedName>
        <fullName evidence="4">Magnesium protoporphyrin IX methyltransferase</fullName>
        <ecNumber evidence="4">2.1.1.11</ecNumber>
    </recommendedName>
</protein>
<dbReference type="PROSITE" id="PS51556">
    <property type="entry name" value="SAM_MT_MG_PIX"/>
    <property type="match status" value="1"/>
</dbReference>
<evidence type="ECO:0000256" key="3">
    <source>
        <dbReference type="ARBA" id="ARBA00022691"/>
    </source>
</evidence>
<dbReference type="CDD" id="cd02440">
    <property type="entry name" value="AdoMet_MTases"/>
    <property type="match status" value="1"/>
</dbReference>
<feature type="region of interest" description="Disordered" evidence="5">
    <location>
        <begin position="230"/>
        <end position="285"/>
    </location>
</feature>
<evidence type="ECO:0000256" key="5">
    <source>
        <dbReference type="SAM" id="MobiDB-lite"/>
    </source>
</evidence>
<dbReference type="PANTHER" id="PTHR43464">
    <property type="entry name" value="METHYLTRANSFERASE"/>
    <property type="match status" value="1"/>
</dbReference>
<reference evidence="7" key="1">
    <citation type="journal article" date="2021" name="Front. Microbiol.">
        <title>Comprehensive Comparative Genomics and Phenotyping of Methylobacterium Species.</title>
        <authorList>
            <person name="Alessa O."/>
            <person name="Ogura Y."/>
            <person name="Fujitani Y."/>
            <person name="Takami H."/>
            <person name="Hayashi T."/>
            <person name="Sahin N."/>
            <person name="Tani A."/>
        </authorList>
    </citation>
    <scope>NUCLEOTIDE SEQUENCE</scope>
    <source>
        <strain evidence="7">DSM 14458</strain>
    </source>
</reference>
<feature type="domain" description="Magnesium-protoporphyrin IX methyltransferase C-terminal" evidence="6">
    <location>
        <begin position="130"/>
        <end position="229"/>
    </location>
</feature>
<dbReference type="Pfam" id="PF07109">
    <property type="entry name" value="Mg-por_mtran_C"/>
    <property type="match status" value="1"/>
</dbReference>
<gene>
    <name evidence="7" type="primary">COQ3_3</name>
    <name evidence="7" type="ORF">BGCPKDLD_4129</name>
</gene>
<dbReference type="EC" id="2.1.1.11" evidence="4"/>
<sequence>MSSYVTRRSQLETYFDRTAVEAWSRLTSDAPVSKIRATVRAGRDAMRTTLLDWLPADMRGLRLLDAGCGTGALAVEAARRGAHVTAIDVSPTLIGLARERLPEIAGPGSIEFHVGDMLDPWLGRFDHVVAMDSLIHYQAPDIVRALAELSLRTDGSIVFTVAPRTALLTLMHAAGKFFPKADRAPAIVPITEGGLRRRISREPALERFAVERTRRINSGFYLSNAIELTKSPSSNHHPHAEEPERSGGLEGGLQPVAQSFEPSFEAASQHLRMRGGNGSAGGRSA</sequence>
<keyword evidence="3" id="KW-0949">S-adenosyl-L-methionine</keyword>
<keyword evidence="7" id="KW-0830">Ubiquinone</keyword>
<feature type="compositionally biased region" description="Gly residues" evidence="5">
    <location>
        <begin position="275"/>
        <end position="285"/>
    </location>
</feature>
<comment type="caution">
    <text evidence="7">The sequence shown here is derived from an EMBL/GenBank/DDBJ whole genome shotgun (WGS) entry which is preliminary data.</text>
</comment>
<dbReference type="Proteomes" id="UP001055093">
    <property type="component" value="Unassembled WGS sequence"/>
</dbReference>
<proteinExistence type="predicted"/>
<dbReference type="RefSeq" id="WP_373324507.1">
    <property type="nucleotide sequence ID" value="NZ_BPRE01000015.1"/>
</dbReference>
<dbReference type="InterPro" id="IPR029063">
    <property type="entry name" value="SAM-dependent_MTases_sf"/>
</dbReference>
<dbReference type="SUPFAM" id="SSF53335">
    <property type="entry name" value="S-adenosyl-L-methionine-dependent methyltransferases"/>
    <property type="match status" value="1"/>
</dbReference>
<keyword evidence="8" id="KW-1185">Reference proteome</keyword>
<name>A0ABQ4V074_9HYPH</name>
<dbReference type="InterPro" id="IPR010251">
    <property type="entry name" value="Mg_prot_MeTrfase"/>
</dbReference>
<evidence type="ECO:0000256" key="1">
    <source>
        <dbReference type="ARBA" id="ARBA00022603"/>
    </source>
</evidence>
<reference evidence="7" key="2">
    <citation type="submission" date="2021-08" db="EMBL/GenBank/DDBJ databases">
        <authorList>
            <person name="Tani A."/>
            <person name="Ola A."/>
            <person name="Ogura Y."/>
            <person name="Katsura K."/>
            <person name="Hayashi T."/>
        </authorList>
    </citation>
    <scope>NUCLEOTIDE SEQUENCE</scope>
    <source>
        <strain evidence="7">DSM 14458</strain>
    </source>
</reference>
<dbReference type="PANTHER" id="PTHR43464:SF19">
    <property type="entry name" value="UBIQUINONE BIOSYNTHESIS O-METHYLTRANSFERASE, MITOCHONDRIAL"/>
    <property type="match status" value="1"/>
</dbReference>
<organism evidence="7 8">
    <name type="scientific">Methylorubrum suomiense</name>
    <dbReference type="NCBI Taxonomy" id="144191"/>
    <lineage>
        <taxon>Bacteria</taxon>
        <taxon>Pseudomonadati</taxon>
        <taxon>Pseudomonadota</taxon>
        <taxon>Alphaproteobacteria</taxon>
        <taxon>Hyphomicrobiales</taxon>
        <taxon>Methylobacteriaceae</taxon>
        <taxon>Methylorubrum</taxon>
    </lineage>
</organism>
<dbReference type="InterPro" id="IPR010940">
    <property type="entry name" value="Mg_prot_MeTrfase_C"/>
</dbReference>
<evidence type="ECO:0000256" key="2">
    <source>
        <dbReference type="ARBA" id="ARBA00022679"/>
    </source>
</evidence>
<evidence type="ECO:0000313" key="7">
    <source>
        <dbReference type="EMBL" id="GJE77524.1"/>
    </source>
</evidence>
<evidence type="ECO:0000256" key="4">
    <source>
        <dbReference type="NCBIfam" id="TIGR02021"/>
    </source>
</evidence>
<keyword evidence="2" id="KW-0808">Transferase</keyword>
<accession>A0ABQ4V074</accession>